<feature type="compositionally biased region" description="Basic and acidic residues" evidence="1">
    <location>
        <begin position="208"/>
        <end position="220"/>
    </location>
</feature>
<evidence type="ECO:0000313" key="3">
    <source>
        <dbReference type="Proteomes" id="UP001222325"/>
    </source>
</evidence>
<feature type="compositionally biased region" description="Polar residues" evidence="1">
    <location>
        <begin position="49"/>
        <end position="64"/>
    </location>
</feature>
<feature type="compositionally biased region" description="Polar residues" evidence="1">
    <location>
        <begin position="673"/>
        <end position="700"/>
    </location>
</feature>
<proteinExistence type="predicted"/>
<feature type="compositionally biased region" description="Basic and acidic residues" evidence="1">
    <location>
        <begin position="835"/>
        <end position="867"/>
    </location>
</feature>
<feature type="compositionally biased region" description="Basic and acidic residues" evidence="1">
    <location>
        <begin position="182"/>
        <end position="198"/>
    </location>
</feature>
<reference evidence="2" key="1">
    <citation type="submission" date="2023-03" db="EMBL/GenBank/DDBJ databases">
        <title>Massive genome expansion in bonnet fungi (Mycena s.s.) driven by repeated elements and novel gene families across ecological guilds.</title>
        <authorList>
            <consortium name="Lawrence Berkeley National Laboratory"/>
            <person name="Harder C.B."/>
            <person name="Miyauchi S."/>
            <person name="Viragh M."/>
            <person name="Kuo A."/>
            <person name="Thoen E."/>
            <person name="Andreopoulos B."/>
            <person name="Lu D."/>
            <person name="Skrede I."/>
            <person name="Drula E."/>
            <person name="Henrissat B."/>
            <person name="Morin E."/>
            <person name="Kohler A."/>
            <person name="Barry K."/>
            <person name="LaButti K."/>
            <person name="Morin E."/>
            <person name="Salamov A."/>
            <person name="Lipzen A."/>
            <person name="Mereny Z."/>
            <person name="Hegedus B."/>
            <person name="Baldrian P."/>
            <person name="Stursova M."/>
            <person name="Weitz H."/>
            <person name="Taylor A."/>
            <person name="Grigoriev I.V."/>
            <person name="Nagy L.G."/>
            <person name="Martin F."/>
            <person name="Kauserud H."/>
        </authorList>
    </citation>
    <scope>NUCLEOTIDE SEQUENCE</scope>
    <source>
        <strain evidence="2">CBHHK173m</strain>
    </source>
</reference>
<feature type="compositionally biased region" description="Polar residues" evidence="1">
    <location>
        <begin position="476"/>
        <end position="514"/>
    </location>
</feature>
<feature type="compositionally biased region" description="Low complexity" evidence="1">
    <location>
        <begin position="108"/>
        <end position="123"/>
    </location>
</feature>
<feature type="compositionally biased region" description="Basic and acidic residues" evidence="1">
    <location>
        <begin position="227"/>
        <end position="262"/>
    </location>
</feature>
<feature type="compositionally biased region" description="Polar residues" evidence="1">
    <location>
        <begin position="371"/>
        <end position="388"/>
    </location>
</feature>
<evidence type="ECO:0000256" key="1">
    <source>
        <dbReference type="SAM" id="MobiDB-lite"/>
    </source>
</evidence>
<sequence length="1293" mass="140705">MSTACLSSIRMKNFFQRRQDTRPSPNAPVSDAYKVWLPPDASRAATPIGSGTNAWNQISGQNSARPRGNTHRSSSRARADTSSVPTSSVPTSSTYKYATVPPNNAGFYYPNQHAQAQPPQYYPLDRPDSRLGYVPYPYPNPQPFTAASVPFQTTTSSRREDKVTDGRGSSTVAASRPSSSRKHGESSRKHGEEKDRGRTTSRPSSSSIREHKRDEEVEMKKTRHRTRESSDTQKKRDSQLGDSHTEKYRDKSSRKESRRDGKSGPSTRVEEGDSSDSSFQRPSAGHRRRQLREGLFMMNKPQQEAVPFPAVPKAGLPVQPTAASSSSGKHTPQIPRMPVYLPTTQSRRPDEAQPGLSESDTDFNPRRRFFSRSTATGNAKQAKSTQLRESPVSPVAEKKAKESKGLWPFSRSKSSQKIAQNTPIDLPSTANLTQKKPRADSTPTRATPTPPDNVPSGRPEYRRHASDSTIGDHRNGSQQTDRTVVSQDSRFSTVPEIQSTGSKSFPATQSTESSARPIPTAYQQQAVPSLRSRHELSSRSQPGAPSVDRPAPSSGHRQNPILPSGPQQGQAPGVTVGSDQSQRPEVSLRRDGPDKSNLPPIYAPPMVSRTSDYPRIPERSTTPKVSQLVAGFEARSSDTQMHITQPAVKSAAKREVTEKSSLPQMYVPPLQLNDGTTGGLTSSRRPSAEANSHAVSSQSVVGRHKREDKTHTHVPGESSSAQARPVTNQPDGLKIQLRDLLTDNSSTSRTHETDQARGTKSRPKRTAATPTHHPTAKPSDWNPSSQLYAFAQPPVQVFTAGTSSIPFQRNAEIPASSKQAPTDSSRRPYISQSDSADRSREGVNRLGDDVYDTDRAHKQSSRSKRDPIAVMKTSSQDSSRHTSSPSPIILTHPNNSGSSRSIDKAKNTSSRPSSASRSHAHTAYPEVQSSGTNEFLSVPLNIPPGDRTPQRDQRRASTIQPISNPAAPPSSSHDHSERSRPAPSMSMRSSPSNHPVLQATHPPSTSSRSAAPISSSSPAVDAPAAVVPQSSTSSSVTPGHFRTLPRASSRESILKTPSSLAPSILHPSVSRTSMPASVASETKKNGIFGVFRHKPGQEQVSPEIDVTRSAKAKDTRPRVTESGRESPARRRRPSTDSDESLSRYKNKAPPPISVPNPAVPIPDRKSPNSRGFSFRYLTTKRNRRISTASVDAEDGTAPNTVMGSPTASMQSSQMPQSPPQRDPRLATQDWRNQEESDVLARGKPRRMRPGVVFDVAENPEEETKRSRPARLKKSQPSPAEAPEASAGTDSSDA</sequence>
<evidence type="ECO:0000313" key="2">
    <source>
        <dbReference type="EMBL" id="KAJ7097989.1"/>
    </source>
</evidence>
<feature type="compositionally biased region" description="Low complexity" evidence="1">
    <location>
        <begin position="1276"/>
        <end position="1286"/>
    </location>
</feature>
<feature type="region of interest" description="Disordered" evidence="1">
    <location>
        <begin position="808"/>
        <end position="1080"/>
    </location>
</feature>
<feature type="compositionally biased region" description="Low complexity" evidence="1">
    <location>
        <begin position="981"/>
        <end position="992"/>
    </location>
</feature>
<feature type="region of interest" description="Disordered" evidence="1">
    <location>
        <begin position="108"/>
        <end position="787"/>
    </location>
</feature>
<feature type="compositionally biased region" description="Basic and acidic residues" evidence="1">
    <location>
        <begin position="459"/>
        <end position="475"/>
    </location>
</feature>
<dbReference type="EMBL" id="JARJCN010000009">
    <property type="protein sequence ID" value="KAJ7097989.1"/>
    <property type="molecule type" value="Genomic_DNA"/>
</dbReference>
<feature type="compositionally biased region" description="Low complexity" evidence="1">
    <location>
        <begin position="961"/>
        <end position="971"/>
    </location>
</feature>
<comment type="caution">
    <text evidence="2">The sequence shown here is derived from an EMBL/GenBank/DDBJ whole genome shotgun (WGS) entry which is preliminary data.</text>
</comment>
<feature type="region of interest" description="Disordered" evidence="1">
    <location>
        <begin position="1092"/>
        <end position="1293"/>
    </location>
</feature>
<feature type="compositionally biased region" description="Polar residues" evidence="1">
    <location>
        <begin position="321"/>
        <end position="330"/>
    </location>
</feature>
<feature type="compositionally biased region" description="Pro residues" evidence="1">
    <location>
        <begin position="1148"/>
        <end position="1160"/>
    </location>
</feature>
<feature type="compositionally biased region" description="Low complexity" evidence="1">
    <location>
        <begin position="874"/>
        <end position="886"/>
    </location>
</feature>
<feature type="compositionally biased region" description="Basic and acidic residues" evidence="1">
    <location>
        <begin position="1105"/>
        <end position="1128"/>
    </location>
</feature>
<feature type="compositionally biased region" description="Polar residues" evidence="1">
    <location>
        <begin position="1197"/>
        <end position="1207"/>
    </location>
</feature>
<organism evidence="2 3">
    <name type="scientific">Mycena belliarum</name>
    <dbReference type="NCBI Taxonomy" id="1033014"/>
    <lineage>
        <taxon>Eukaryota</taxon>
        <taxon>Fungi</taxon>
        <taxon>Dikarya</taxon>
        <taxon>Basidiomycota</taxon>
        <taxon>Agaricomycotina</taxon>
        <taxon>Agaricomycetes</taxon>
        <taxon>Agaricomycetidae</taxon>
        <taxon>Agaricales</taxon>
        <taxon>Marasmiineae</taxon>
        <taxon>Mycenaceae</taxon>
        <taxon>Mycena</taxon>
    </lineage>
</organism>
<feature type="compositionally biased region" description="Polar residues" evidence="1">
    <location>
        <begin position="411"/>
        <end position="434"/>
    </location>
</feature>
<protein>
    <submittedName>
        <fullName evidence="2">Uncharacterized protein</fullName>
    </submittedName>
</protein>
<feature type="region of interest" description="Disordered" evidence="1">
    <location>
        <begin position="13"/>
        <end position="95"/>
    </location>
</feature>
<keyword evidence="3" id="KW-1185">Reference proteome</keyword>
<feature type="compositionally biased region" description="Polar residues" evidence="1">
    <location>
        <begin position="717"/>
        <end position="730"/>
    </location>
</feature>
<feature type="compositionally biased region" description="Low complexity" evidence="1">
    <location>
        <begin position="169"/>
        <end position="178"/>
    </location>
</feature>
<feature type="compositionally biased region" description="Basic and acidic residues" evidence="1">
    <location>
        <begin position="1231"/>
        <end position="1240"/>
    </location>
</feature>
<feature type="compositionally biased region" description="Low complexity" evidence="1">
    <location>
        <begin position="1002"/>
        <end position="1038"/>
    </location>
</feature>
<name>A0AAD6UBE8_9AGAR</name>
<feature type="compositionally biased region" description="Low complexity" evidence="1">
    <location>
        <begin position="908"/>
        <end position="917"/>
    </location>
</feature>
<gene>
    <name evidence="2" type="ORF">B0H15DRAFT_823685</name>
</gene>
<accession>A0AAD6UBE8</accession>
<feature type="compositionally biased region" description="Low complexity" evidence="1">
    <location>
        <begin position="81"/>
        <end position="94"/>
    </location>
</feature>
<dbReference type="Proteomes" id="UP001222325">
    <property type="component" value="Unassembled WGS sequence"/>
</dbReference>
<feature type="compositionally biased region" description="Low complexity" evidence="1">
    <location>
        <begin position="766"/>
        <end position="778"/>
    </location>
</feature>